<evidence type="ECO:0000313" key="17">
    <source>
        <dbReference type="EMBL" id="TPW35804.1"/>
    </source>
</evidence>
<gene>
    <name evidence="17" type="ORF">E3202_02395</name>
</gene>
<evidence type="ECO:0000256" key="15">
    <source>
        <dbReference type="ARBA" id="ARBA00049902"/>
    </source>
</evidence>
<keyword evidence="8 16" id="KW-0472">Membrane</keyword>
<evidence type="ECO:0000256" key="1">
    <source>
        <dbReference type="ARBA" id="ARBA00004141"/>
    </source>
</evidence>
<evidence type="ECO:0000256" key="12">
    <source>
        <dbReference type="ARBA" id="ARBA00041185"/>
    </source>
</evidence>
<feature type="transmembrane region" description="Helical" evidence="16">
    <location>
        <begin position="85"/>
        <end position="105"/>
    </location>
</feature>
<dbReference type="InterPro" id="IPR001182">
    <property type="entry name" value="FtsW/RodA"/>
</dbReference>
<feature type="transmembrane region" description="Helical" evidence="16">
    <location>
        <begin position="349"/>
        <end position="368"/>
    </location>
</feature>
<comment type="catalytic activity">
    <reaction evidence="15">
        <text>[GlcNAc-(1-&gt;4)-Mur2Ac(oyl-L-Ala-gamma-D-Glu-L-Lys-D-Ala-D-Ala)](n)-di-trans,octa-cis-undecaprenyl diphosphate + beta-D-GlcNAc-(1-&gt;4)-Mur2Ac(oyl-L-Ala-gamma-D-Glu-L-Lys-D-Ala-D-Ala)-di-trans,octa-cis-undecaprenyl diphosphate = [GlcNAc-(1-&gt;4)-Mur2Ac(oyl-L-Ala-gamma-D-Glu-L-Lys-D-Ala-D-Ala)](n+1)-di-trans,octa-cis-undecaprenyl diphosphate + di-trans,octa-cis-undecaprenyl diphosphate + H(+)</text>
        <dbReference type="Rhea" id="RHEA:23708"/>
        <dbReference type="Rhea" id="RHEA-COMP:9602"/>
        <dbReference type="Rhea" id="RHEA-COMP:9603"/>
        <dbReference type="ChEBI" id="CHEBI:15378"/>
        <dbReference type="ChEBI" id="CHEBI:58405"/>
        <dbReference type="ChEBI" id="CHEBI:60033"/>
        <dbReference type="ChEBI" id="CHEBI:78435"/>
        <dbReference type="EC" id="2.4.99.28"/>
    </reaction>
</comment>
<feature type="transmembrane region" description="Helical" evidence="16">
    <location>
        <begin position="199"/>
        <end position="218"/>
    </location>
</feature>
<keyword evidence="4 16" id="KW-0812">Transmembrane</keyword>
<keyword evidence="7 16" id="KW-1133">Transmembrane helix</keyword>
<keyword evidence="3" id="KW-0808">Transferase</keyword>
<dbReference type="RefSeq" id="WP_141450768.1">
    <property type="nucleotide sequence ID" value="NZ_CP038143.1"/>
</dbReference>
<evidence type="ECO:0000256" key="14">
    <source>
        <dbReference type="ARBA" id="ARBA00044770"/>
    </source>
</evidence>
<dbReference type="Pfam" id="PF01098">
    <property type="entry name" value="FTSW_RODA_SPOVE"/>
    <property type="match status" value="1"/>
</dbReference>
<dbReference type="GO" id="GO:0051301">
    <property type="term" value="P:cell division"/>
    <property type="evidence" value="ECO:0007669"/>
    <property type="project" value="UniProtKB-KW"/>
</dbReference>
<comment type="caution">
    <text evidence="17">The sequence shown here is derived from an EMBL/GenBank/DDBJ whole genome shotgun (WGS) entry which is preliminary data.</text>
</comment>
<keyword evidence="17" id="KW-0132">Cell division</keyword>
<dbReference type="EMBL" id="SORZ01000001">
    <property type="protein sequence ID" value="TPW35804.1"/>
    <property type="molecule type" value="Genomic_DNA"/>
</dbReference>
<feature type="transmembrane region" description="Helical" evidence="16">
    <location>
        <begin position="21"/>
        <end position="44"/>
    </location>
</feature>
<evidence type="ECO:0000256" key="7">
    <source>
        <dbReference type="ARBA" id="ARBA00022989"/>
    </source>
</evidence>
<dbReference type="GO" id="GO:0009252">
    <property type="term" value="P:peptidoglycan biosynthetic process"/>
    <property type="evidence" value="ECO:0007669"/>
    <property type="project" value="UniProtKB-KW"/>
</dbReference>
<evidence type="ECO:0000256" key="9">
    <source>
        <dbReference type="ARBA" id="ARBA00032370"/>
    </source>
</evidence>
<evidence type="ECO:0000256" key="10">
    <source>
        <dbReference type="ARBA" id="ARBA00033270"/>
    </source>
</evidence>
<feature type="transmembrane region" description="Helical" evidence="16">
    <location>
        <begin position="311"/>
        <end position="329"/>
    </location>
</feature>
<keyword evidence="6" id="KW-0573">Peptidoglycan synthesis</keyword>
<comment type="similarity">
    <text evidence="11">Belongs to the SEDS family. FtsW subfamily.</text>
</comment>
<feature type="transmembrane region" description="Helical" evidence="16">
    <location>
        <begin position="56"/>
        <end position="73"/>
    </location>
</feature>
<evidence type="ECO:0000256" key="8">
    <source>
        <dbReference type="ARBA" id="ARBA00023136"/>
    </source>
</evidence>
<reference evidence="17 18" key="1">
    <citation type="submission" date="2019-03" db="EMBL/GenBank/DDBJ databases">
        <title>The complete genome sequence of Neokomagataea sp. Jb2 NBRC113641.</title>
        <authorList>
            <person name="Chua K.-O."/>
            <person name="Chan K.-G."/>
            <person name="See-Too W.-S."/>
        </authorList>
    </citation>
    <scope>NUCLEOTIDE SEQUENCE [LARGE SCALE GENOMIC DNA]</scope>
    <source>
        <strain evidence="17 18">Jb2</strain>
    </source>
</reference>
<proteinExistence type="inferred from homology"/>
<sequence length="406" mass="43646">MAIPARTDSSHAAQWWRNIDHVTLTCIVILIGLGYILMLAATPAVAHRIGASRDMFILKQVVFLGLAGAVLLLTSTLSLKGVRNLALIGGALALGATFMTLVHGMEIKGARRWIALPMMSVQPSEFLKPCFAVVAGWLLSLRDTVRLKNGWRFPGRLAAILLFLLIAALLQAQPDIGMLSVITMVFVTQLFVDGLPIAFFMGLVGLMIGAFGMAYLTFSHVRSRVQRFLHPDVGDHYQIDTSLRAFGNGGLLGRGPGEGRVKDLLPDAHADFIFAVAGEEYGLLLCLFIIGVYALIVLRTLLRLTRETNPFVILSASGLITGFGLQAFINMGSTLHLIPTKGMTLPFISYGGSSAISIALELGMVLALTRRRVEPGLFAPPAATSSASALQLGRARAAMLEGELRP</sequence>
<dbReference type="EC" id="2.4.99.28" evidence="14"/>
<dbReference type="GO" id="GO:0008955">
    <property type="term" value="F:peptidoglycan glycosyltransferase activity"/>
    <property type="evidence" value="ECO:0007669"/>
    <property type="project" value="UniProtKB-EC"/>
</dbReference>
<dbReference type="GO" id="GO:0032153">
    <property type="term" value="C:cell division site"/>
    <property type="evidence" value="ECO:0007669"/>
    <property type="project" value="TreeGrafter"/>
</dbReference>
<dbReference type="PANTHER" id="PTHR30474">
    <property type="entry name" value="CELL CYCLE PROTEIN"/>
    <property type="match status" value="1"/>
</dbReference>
<accession>A0A506UR40</accession>
<keyword evidence="5" id="KW-0133">Cell shape</keyword>
<feature type="transmembrane region" description="Helical" evidence="16">
    <location>
        <begin position="153"/>
        <end position="170"/>
    </location>
</feature>
<evidence type="ECO:0000256" key="13">
    <source>
        <dbReference type="ARBA" id="ARBA00041418"/>
    </source>
</evidence>
<dbReference type="Proteomes" id="UP000315037">
    <property type="component" value="Unassembled WGS sequence"/>
</dbReference>
<feature type="transmembrane region" description="Helical" evidence="16">
    <location>
        <begin position="281"/>
        <end position="302"/>
    </location>
</feature>
<dbReference type="GO" id="GO:0015648">
    <property type="term" value="F:lipid-linked peptidoglycan transporter activity"/>
    <property type="evidence" value="ECO:0007669"/>
    <property type="project" value="TreeGrafter"/>
</dbReference>
<name>A0A506UR40_9PROT</name>
<keyword evidence="17" id="KW-0131">Cell cycle</keyword>
<keyword evidence="18" id="KW-1185">Reference proteome</keyword>
<dbReference type="AlphaFoldDB" id="A0A506UR40"/>
<comment type="subcellular location">
    <subcellularLocation>
        <location evidence="1">Membrane</location>
        <topology evidence="1">Multi-pass membrane protein</topology>
    </subcellularLocation>
</comment>
<feature type="transmembrane region" description="Helical" evidence="16">
    <location>
        <begin position="125"/>
        <end position="141"/>
    </location>
</feature>
<dbReference type="PANTHER" id="PTHR30474:SF2">
    <property type="entry name" value="PEPTIDOGLYCAN GLYCOSYLTRANSFERASE FTSW-RELATED"/>
    <property type="match status" value="1"/>
</dbReference>
<protein>
    <recommendedName>
        <fullName evidence="12">Probable peptidoglycan glycosyltransferase FtsW</fullName>
        <ecNumber evidence="14">2.4.99.28</ecNumber>
    </recommendedName>
    <alternativeName>
        <fullName evidence="13">Cell division protein FtsW</fullName>
    </alternativeName>
    <alternativeName>
        <fullName evidence="10">Cell wall polymerase</fullName>
    </alternativeName>
    <alternativeName>
        <fullName evidence="9">Peptidoglycan polymerase</fullName>
    </alternativeName>
</protein>
<evidence type="ECO:0000256" key="11">
    <source>
        <dbReference type="ARBA" id="ARBA00038053"/>
    </source>
</evidence>
<feature type="transmembrane region" description="Helical" evidence="16">
    <location>
        <begin position="176"/>
        <end position="192"/>
    </location>
</feature>
<dbReference type="OrthoDB" id="9768187at2"/>
<keyword evidence="2" id="KW-0328">Glycosyltransferase</keyword>
<evidence type="ECO:0000256" key="4">
    <source>
        <dbReference type="ARBA" id="ARBA00022692"/>
    </source>
</evidence>
<evidence type="ECO:0000256" key="2">
    <source>
        <dbReference type="ARBA" id="ARBA00022676"/>
    </source>
</evidence>
<evidence type="ECO:0000313" key="18">
    <source>
        <dbReference type="Proteomes" id="UP000315037"/>
    </source>
</evidence>
<evidence type="ECO:0000256" key="6">
    <source>
        <dbReference type="ARBA" id="ARBA00022984"/>
    </source>
</evidence>
<evidence type="ECO:0000256" key="5">
    <source>
        <dbReference type="ARBA" id="ARBA00022960"/>
    </source>
</evidence>
<dbReference type="GO" id="GO:0005886">
    <property type="term" value="C:plasma membrane"/>
    <property type="evidence" value="ECO:0007669"/>
    <property type="project" value="TreeGrafter"/>
</dbReference>
<evidence type="ECO:0000256" key="3">
    <source>
        <dbReference type="ARBA" id="ARBA00022679"/>
    </source>
</evidence>
<organism evidence="17 18">
    <name type="scientific">Oecophyllibacter saccharovorans</name>
    <dbReference type="NCBI Taxonomy" id="2558360"/>
    <lineage>
        <taxon>Bacteria</taxon>
        <taxon>Pseudomonadati</taxon>
        <taxon>Pseudomonadota</taxon>
        <taxon>Alphaproteobacteria</taxon>
        <taxon>Acetobacterales</taxon>
        <taxon>Acetobacteraceae</taxon>
        <taxon>Oecophyllibacter</taxon>
    </lineage>
</organism>
<dbReference type="GO" id="GO:0008360">
    <property type="term" value="P:regulation of cell shape"/>
    <property type="evidence" value="ECO:0007669"/>
    <property type="project" value="UniProtKB-KW"/>
</dbReference>
<evidence type="ECO:0000256" key="16">
    <source>
        <dbReference type="SAM" id="Phobius"/>
    </source>
</evidence>